<dbReference type="Gene3D" id="1.20.1260.10">
    <property type="match status" value="1"/>
</dbReference>
<organism evidence="2 3">
    <name type="scientific">Parasphingopyxis marina</name>
    <dbReference type="NCBI Taxonomy" id="2761622"/>
    <lineage>
        <taxon>Bacteria</taxon>
        <taxon>Pseudomonadati</taxon>
        <taxon>Pseudomonadota</taxon>
        <taxon>Alphaproteobacteria</taxon>
        <taxon>Sphingomonadales</taxon>
        <taxon>Sphingomonadaceae</taxon>
        <taxon>Parasphingopyxis</taxon>
    </lineage>
</organism>
<dbReference type="AlphaFoldDB" id="A0A842HZP3"/>
<protein>
    <submittedName>
        <fullName evidence="2">DUF892 family protein</fullName>
    </submittedName>
</protein>
<evidence type="ECO:0000313" key="3">
    <source>
        <dbReference type="Proteomes" id="UP000564378"/>
    </source>
</evidence>
<dbReference type="RefSeq" id="WP_185801907.1">
    <property type="nucleotide sequence ID" value="NZ_JACJVJ010000002.1"/>
</dbReference>
<dbReference type="InterPro" id="IPR009078">
    <property type="entry name" value="Ferritin-like_SF"/>
</dbReference>
<dbReference type="EMBL" id="JACJVJ010000002">
    <property type="protein sequence ID" value="MBC2778666.1"/>
    <property type="molecule type" value="Genomic_DNA"/>
</dbReference>
<dbReference type="InterPro" id="IPR012347">
    <property type="entry name" value="Ferritin-like"/>
</dbReference>
<dbReference type="InterPro" id="IPR019052">
    <property type="entry name" value="DUF2383"/>
</dbReference>
<gene>
    <name evidence="2" type="ORF">H6P80_13665</name>
</gene>
<reference evidence="2 3" key="1">
    <citation type="submission" date="2020-08" db="EMBL/GenBank/DDBJ databases">
        <title>Draft genome sequence of Parasphingopyxis sp. GrpM-11.</title>
        <authorList>
            <person name="Oh J."/>
            <person name="Roh D.-H."/>
        </authorList>
    </citation>
    <scope>NUCLEOTIDE SEQUENCE [LARGE SCALE GENOMIC DNA]</scope>
    <source>
        <strain evidence="2 3">GrpM-11</strain>
    </source>
</reference>
<evidence type="ECO:0000313" key="2">
    <source>
        <dbReference type="EMBL" id="MBC2778666.1"/>
    </source>
</evidence>
<dbReference type="CDD" id="cd00657">
    <property type="entry name" value="Ferritin_like"/>
    <property type="match status" value="1"/>
</dbReference>
<evidence type="ECO:0000259" key="1">
    <source>
        <dbReference type="Pfam" id="PF09537"/>
    </source>
</evidence>
<feature type="domain" description="DUF2383" evidence="1">
    <location>
        <begin position="12"/>
        <end position="115"/>
    </location>
</feature>
<keyword evidence="3" id="KW-1185">Reference proteome</keyword>
<dbReference type="Pfam" id="PF09537">
    <property type="entry name" value="DUF2383"/>
    <property type="match status" value="1"/>
</dbReference>
<sequence length="148" mass="16315">MATTVTDSGLVKLLQDLVHLDYDAIRAYEAAIDRLEDDSFKSTLARYCADHRAHTENLGAHLRALGADVPDGADWKKILTKGKVVIAGLIGDRAILAAMLANEEVTNKAYEAALEHEAADPGVQQTLRANLEDERRHRAWIEGTLERL</sequence>
<comment type="caution">
    <text evidence="2">The sequence shown here is derived from an EMBL/GenBank/DDBJ whole genome shotgun (WGS) entry which is preliminary data.</text>
</comment>
<dbReference type="SUPFAM" id="SSF47240">
    <property type="entry name" value="Ferritin-like"/>
    <property type="match status" value="1"/>
</dbReference>
<name>A0A842HZP3_9SPHN</name>
<proteinExistence type="predicted"/>
<dbReference type="Proteomes" id="UP000564378">
    <property type="component" value="Unassembled WGS sequence"/>
</dbReference>
<accession>A0A842HZP3</accession>